<organism evidence="1 2">
    <name type="scientific">Tectimicrobiota bacterium</name>
    <dbReference type="NCBI Taxonomy" id="2528274"/>
    <lineage>
        <taxon>Bacteria</taxon>
        <taxon>Pseudomonadati</taxon>
        <taxon>Nitrospinota/Tectimicrobiota group</taxon>
        <taxon>Candidatus Tectimicrobiota</taxon>
    </lineage>
</organism>
<dbReference type="Proteomes" id="UP000769766">
    <property type="component" value="Unassembled WGS sequence"/>
</dbReference>
<accession>A0A932CNY8</accession>
<dbReference type="EMBL" id="JACPRF010000207">
    <property type="protein sequence ID" value="MBI2876572.1"/>
    <property type="molecule type" value="Genomic_DNA"/>
</dbReference>
<proteinExistence type="predicted"/>
<protein>
    <submittedName>
        <fullName evidence="1">Uncharacterized protein</fullName>
    </submittedName>
</protein>
<gene>
    <name evidence="1" type="ORF">HYY20_06800</name>
</gene>
<dbReference type="AlphaFoldDB" id="A0A932CNY8"/>
<sequence length="213" mass="23674">MMKRSKKRQRNLIDGLMKRRRDKMRSKLLAVPLLIGILLHSTESAGSLFPSAKLIEESAAIVATVTIVDMNPFYGLTLPGGPTAMTKVVATVNKVFKGNPPPVLTFAVLFTGASKCEDEMIHWARFDGYGGVQVGDKVKVFLRDPKGEEELKGLSIPFTSGGGFYNEWDDSKFRGDPLAWRKLFESFRDKVRELLESGKFQGKGDMACLELAR</sequence>
<name>A0A932CNY8_UNCTE</name>
<evidence type="ECO:0000313" key="1">
    <source>
        <dbReference type="EMBL" id="MBI2876572.1"/>
    </source>
</evidence>
<evidence type="ECO:0000313" key="2">
    <source>
        <dbReference type="Proteomes" id="UP000769766"/>
    </source>
</evidence>
<reference evidence="1" key="1">
    <citation type="submission" date="2020-07" db="EMBL/GenBank/DDBJ databases">
        <title>Huge and variable diversity of episymbiotic CPR bacteria and DPANN archaea in groundwater ecosystems.</title>
        <authorList>
            <person name="He C.Y."/>
            <person name="Keren R."/>
            <person name="Whittaker M."/>
            <person name="Farag I.F."/>
            <person name="Doudna J."/>
            <person name="Cate J.H.D."/>
            <person name="Banfield J.F."/>
        </authorList>
    </citation>
    <scope>NUCLEOTIDE SEQUENCE</scope>
    <source>
        <strain evidence="1">NC_groundwater_672_Ag_B-0.1um_62_36</strain>
    </source>
</reference>
<comment type="caution">
    <text evidence="1">The sequence shown here is derived from an EMBL/GenBank/DDBJ whole genome shotgun (WGS) entry which is preliminary data.</text>
</comment>